<evidence type="ECO:0000256" key="4">
    <source>
        <dbReference type="ARBA" id="ARBA00022764"/>
    </source>
</evidence>
<evidence type="ECO:0000259" key="7">
    <source>
        <dbReference type="Pfam" id="PF17188"/>
    </source>
</evidence>
<dbReference type="Proteomes" id="UP001595886">
    <property type="component" value="Unassembled WGS sequence"/>
</dbReference>
<feature type="compositionally biased region" description="Polar residues" evidence="5">
    <location>
        <begin position="1"/>
        <end position="11"/>
    </location>
</feature>
<reference evidence="9" key="1">
    <citation type="journal article" date="2019" name="Int. J. Syst. Evol. Microbiol.">
        <title>The Global Catalogue of Microorganisms (GCM) 10K type strain sequencing project: providing services to taxonomists for standard genome sequencing and annotation.</title>
        <authorList>
            <consortium name="The Broad Institute Genomics Platform"/>
            <consortium name="The Broad Institute Genome Sequencing Center for Infectious Disease"/>
            <person name="Wu L."/>
            <person name="Ma J."/>
        </authorList>
    </citation>
    <scope>NUCLEOTIDE SEQUENCE [LARGE SCALE GENOMIC DNA]</scope>
    <source>
        <strain evidence="9">CCUG 30340</strain>
    </source>
</reference>
<name>A0ABV9QWT7_9GAMM</name>
<evidence type="ECO:0000313" key="9">
    <source>
        <dbReference type="Proteomes" id="UP001595886"/>
    </source>
</evidence>
<dbReference type="RefSeq" id="WP_380021793.1">
    <property type="nucleotide sequence ID" value="NZ_JBHSHD010000010.1"/>
</dbReference>
<comment type="subcellular location">
    <subcellularLocation>
        <location evidence="1">Periplasm</location>
    </subcellularLocation>
</comment>
<dbReference type="PANTHER" id="PTHR38782">
    <property type="match status" value="1"/>
</dbReference>
<gene>
    <name evidence="8" type="ORF">ACFO6Q_14375</name>
</gene>
<feature type="compositionally biased region" description="Low complexity" evidence="5">
    <location>
        <begin position="17"/>
        <end position="32"/>
    </location>
</feature>
<sequence>MRQTFGGNAQSRLEDPAAGQRSQRASAPASPRARFARAVRRLALIVAAGTAAASAQAQDDVAGNLLRSMSTSLRTLDYQGSFVYEHNGEIDALRLFHEGGARERERLVSLSGPRSEVVRDGNLITCVQADRPAVLFPNRIGSRLLPLVPDTGGSGFSKLYAVQFAGEERVAGYRARVVDILPRDGYRYGYRLWLEADSSLPLRSAVIDSSRRMLEQFMFVSLDINAKPKSSDLAPSANVGVGSAPDEVPLSAPPRWRVADAPPGFAYLRGQRPTLAPTQAEHHVYSDGVANVSVYVEPRDPRQPDGPDGVLTRGVLNIYSRIDGDWKITVLGDVPRATVQRIARSVQPAAS</sequence>
<feature type="region of interest" description="Disordered" evidence="5">
    <location>
        <begin position="1"/>
        <end position="32"/>
    </location>
</feature>
<evidence type="ECO:0000256" key="2">
    <source>
        <dbReference type="ARBA" id="ARBA00008150"/>
    </source>
</evidence>
<dbReference type="InterPro" id="IPR033434">
    <property type="entry name" value="MucB/RseB_N"/>
</dbReference>
<dbReference type="EMBL" id="JBHSHD010000010">
    <property type="protein sequence ID" value="MFC4821516.1"/>
    <property type="molecule type" value="Genomic_DNA"/>
</dbReference>
<dbReference type="InterPro" id="IPR005588">
    <property type="entry name" value="MucB_RseB"/>
</dbReference>
<evidence type="ECO:0000259" key="6">
    <source>
        <dbReference type="Pfam" id="PF03888"/>
    </source>
</evidence>
<dbReference type="Pfam" id="PF03888">
    <property type="entry name" value="MucB_RseB"/>
    <property type="match status" value="1"/>
</dbReference>
<dbReference type="InterPro" id="IPR038484">
    <property type="entry name" value="MucB/RseB_C_sf"/>
</dbReference>
<evidence type="ECO:0000256" key="1">
    <source>
        <dbReference type="ARBA" id="ARBA00004418"/>
    </source>
</evidence>
<dbReference type="CDD" id="cd16327">
    <property type="entry name" value="RseB"/>
    <property type="match status" value="1"/>
</dbReference>
<dbReference type="Gene3D" id="3.30.200.100">
    <property type="entry name" value="MucB/RseB, C-terminal domain"/>
    <property type="match status" value="1"/>
</dbReference>
<keyword evidence="4" id="KW-0574">Periplasm</keyword>
<keyword evidence="9" id="KW-1185">Reference proteome</keyword>
<evidence type="ECO:0000256" key="3">
    <source>
        <dbReference type="ARBA" id="ARBA00022729"/>
    </source>
</evidence>
<protein>
    <submittedName>
        <fullName evidence="8">MucB/RseB C-terminal domain-containing protein</fullName>
    </submittedName>
</protein>
<dbReference type="PANTHER" id="PTHR38782:SF1">
    <property type="entry name" value="SIGMA-E FACTOR REGULATORY PROTEIN RSEB"/>
    <property type="match status" value="1"/>
</dbReference>
<feature type="domain" description="MucB/RseB C-terminal" evidence="7">
    <location>
        <begin position="253"/>
        <end position="347"/>
    </location>
</feature>
<dbReference type="Gene3D" id="2.50.20.10">
    <property type="entry name" value="Lipoprotein localisation LolA/LolB/LppX"/>
    <property type="match status" value="1"/>
</dbReference>
<dbReference type="PIRSF" id="PIRSF005427">
    <property type="entry name" value="RseB"/>
    <property type="match status" value="1"/>
</dbReference>
<dbReference type="Pfam" id="PF17188">
    <property type="entry name" value="MucB_RseB_C"/>
    <property type="match status" value="1"/>
</dbReference>
<organism evidence="8 9">
    <name type="scientific">Dokdonella ginsengisoli</name>
    <dbReference type="NCBI Taxonomy" id="363846"/>
    <lineage>
        <taxon>Bacteria</taxon>
        <taxon>Pseudomonadati</taxon>
        <taxon>Pseudomonadota</taxon>
        <taxon>Gammaproteobacteria</taxon>
        <taxon>Lysobacterales</taxon>
        <taxon>Rhodanobacteraceae</taxon>
        <taxon>Dokdonella</taxon>
    </lineage>
</organism>
<dbReference type="InterPro" id="IPR033436">
    <property type="entry name" value="MucB/RseB_C"/>
</dbReference>
<evidence type="ECO:0000256" key="5">
    <source>
        <dbReference type="SAM" id="MobiDB-lite"/>
    </source>
</evidence>
<comment type="caution">
    <text evidence="8">The sequence shown here is derived from an EMBL/GenBank/DDBJ whole genome shotgun (WGS) entry which is preliminary data.</text>
</comment>
<evidence type="ECO:0000313" key="8">
    <source>
        <dbReference type="EMBL" id="MFC4821516.1"/>
    </source>
</evidence>
<proteinExistence type="inferred from homology"/>
<accession>A0ABV9QWT7</accession>
<feature type="domain" description="MucB/RseB N-terminal" evidence="6">
    <location>
        <begin position="63"/>
        <end position="236"/>
    </location>
</feature>
<keyword evidence="3" id="KW-0732">Signal</keyword>
<comment type="similarity">
    <text evidence="2">Belongs to the RseB family.</text>
</comment>